<dbReference type="FunFam" id="3.40.50.2300:FF:000029">
    <property type="entry name" value="Metabotropic glutamate receptor 3"/>
    <property type="match status" value="1"/>
</dbReference>
<keyword evidence="10 16" id="KW-0472">Membrane</keyword>
<feature type="transmembrane region" description="Helical" evidence="16">
    <location>
        <begin position="610"/>
        <end position="629"/>
    </location>
</feature>
<dbReference type="PRINTS" id="PR00593">
    <property type="entry name" value="MTABOTROPICR"/>
</dbReference>
<proteinExistence type="inferred from homology"/>
<dbReference type="SUPFAM" id="SSF53822">
    <property type="entry name" value="Periplasmic binding protein-like I"/>
    <property type="match status" value="1"/>
</dbReference>
<dbReference type="InterPro" id="IPR050726">
    <property type="entry name" value="mGluR"/>
</dbReference>
<feature type="transmembrane region" description="Helical" evidence="16">
    <location>
        <begin position="794"/>
        <end position="818"/>
    </location>
</feature>
<comment type="function">
    <text evidence="15">G-protein coupled receptor for glutamate. Ligand binding causes a conformation change that triggers signaling via guanine nucleotide-binding proteins (G proteins) and modulates the activity of down-stream effectors. Signaling inhibits adenylate cyclase activity.</text>
</comment>
<evidence type="ECO:0000313" key="20">
    <source>
        <dbReference type="Proteomes" id="UP000007635"/>
    </source>
</evidence>
<keyword evidence="14" id="KW-0807">Transducer</keyword>
<evidence type="ECO:0000256" key="4">
    <source>
        <dbReference type="ARBA" id="ARBA00020281"/>
    </source>
</evidence>
<dbReference type="GO" id="GO:0008066">
    <property type="term" value="F:glutamate receptor activity"/>
    <property type="evidence" value="ECO:0007669"/>
    <property type="project" value="UniProtKB-ARBA"/>
</dbReference>
<dbReference type="Gene3D" id="2.10.50.30">
    <property type="entry name" value="GPCR, family 3, nine cysteines domain"/>
    <property type="match status" value="1"/>
</dbReference>
<evidence type="ECO:0000256" key="12">
    <source>
        <dbReference type="ARBA" id="ARBA00023170"/>
    </source>
</evidence>
<name>G3PGV3_GASAC</name>
<dbReference type="GO" id="GO:0007216">
    <property type="term" value="P:G protein-coupled glutamate receptor signaling pathway"/>
    <property type="evidence" value="ECO:0007669"/>
    <property type="project" value="UniProtKB-ARBA"/>
</dbReference>
<dbReference type="CDD" id="cd06375">
    <property type="entry name" value="PBP1_mGluR_groupII"/>
    <property type="match status" value="1"/>
</dbReference>
<feature type="transmembrane region" description="Helical" evidence="16">
    <location>
        <begin position="571"/>
        <end position="595"/>
    </location>
</feature>
<reference evidence="19" key="2">
    <citation type="submission" date="2025-08" db="UniProtKB">
        <authorList>
            <consortium name="Ensembl"/>
        </authorList>
    </citation>
    <scope>IDENTIFICATION</scope>
</reference>
<keyword evidence="8 16" id="KW-1133">Transmembrane helix</keyword>
<feature type="transmembrane region" description="Helical" evidence="16">
    <location>
        <begin position="687"/>
        <end position="707"/>
    </location>
</feature>
<protein>
    <recommendedName>
        <fullName evidence="4">Metabotropic glutamate receptor 3</fullName>
    </recommendedName>
</protein>
<dbReference type="GeneTree" id="ENSGT01030000234595"/>
<comment type="subunit">
    <text evidence="3">Interacts with TAMALIN.</text>
</comment>
<dbReference type="Bgee" id="ENSGACG00000012733">
    <property type="expression patterns" value="Expressed in telencephalon and 1 other cell type or tissue"/>
</dbReference>
<comment type="subcellular location">
    <subcellularLocation>
        <location evidence="1">Cell membrane</location>
        <topology evidence="1">Multi-pass membrane protein</topology>
    </subcellularLocation>
</comment>
<comment type="similarity">
    <text evidence="2">Belongs to the G-protein coupled receptor 3 family.</text>
</comment>
<dbReference type="InterPro" id="IPR028082">
    <property type="entry name" value="Peripla_BP_I"/>
</dbReference>
<evidence type="ECO:0000256" key="1">
    <source>
        <dbReference type="ARBA" id="ARBA00004651"/>
    </source>
</evidence>
<feature type="chain" id="PRO_5043668696" description="Metabotropic glutamate receptor 3" evidence="17">
    <location>
        <begin position="20"/>
        <end position="877"/>
    </location>
</feature>
<dbReference type="Ensembl" id="ENSGACT00000016862.2">
    <property type="protein sequence ID" value="ENSGACP00000016828.2"/>
    <property type="gene ID" value="ENSGACG00000026593.1"/>
</dbReference>
<feature type="signal peptide" evidence="17">
    <location>
        <begin position="1"/>
        <end position="19"/>
    </location>
</feature>
<dbReference type="PANTHER" id="PTHR24060">
    <property type="entry name" value="METABOTROPIC GLUTAMATE RECEPTOR"/>
    <property type="match status" value="1"/>
</dbReference>
<reference evidence="19 20" key="1">
    <citation type="journal article" date="2021" name="G3 (Bethesda)">
        <title>Improved contiguity of the threespine stickleback genome using long-read sequencing.</title>
        <authorList>
            <person name="Nath S."/>
            <person name="Shaw D.E."/>
            <person name="White M.A."/>
        </authorList>
    </citation>
    <scope>NUCLEOTIDE SEQUENCE [LARGE SCALE GENOMIC DNA]</scope>
    <source>
        <strain evidence="19 20">Lake Benthic</strain>
    </source>
</reference>
<dbReference type="InParanoid" id="G3PGV3"/>
<evidence type="ECO:0000256" key="8">
    <source>
        <dbReference type="ARBA" id="ARBA00022989"/>
    </source>
</evidence>
<evidence type="ECO:0000256" key="14">
    <source>
        <dbReference type="ARBA" id="ARBA00023224"/>
    </source>
</evidence>
<dbReference type="PRINTS" id="PR00248">
    <property type="entry name" value="GPCRMGR"/>
</dbReference>
<evidence type="ECO:0000256" key="6">
    <source>
        <dbReference type="ARBA" id="ARBA00022692"/>
    </source>
</evidence>
<dbReference type="PROSITE" id="PS00981">
    <property type="entry name" value="G_PROTEIN_RECEP_F3_3"/>
    <property type="match status" value="1"/>
</dbReference>
<dbReference type="InterPro" id="IPR038550">
    <property type="entry name" value="GPCR_3_9-Cys_sf"/>
</dbReference>
<evidence type="ECO:0000256" key="2">
    <source>
        <dbReference type="ARBA" id="ARBA00007242"/>
    </source>
</evidence>
<evidence type="ECO:0000313" key="19">
    <source>
        <dbReference type="Ensembl" id="ENSGACP00000016828.2"/>
    </source>
</evidence>
<dbReference type="InterPro" id="IPR001828">
    <property type="entry name" value="ANF_lig-bd_rcpt"/>
</dbReference>
<evidence type="ECO:0000259" key="18">
    <source>
        <dbReference type="PROSITE" id="PS50259"/>
    </source>
</evidence>
<dbReference type="PRINTS" id="PR01053">
    <property type="entry name" value="MTABOTROPC3R"/>
</dbReference>
<dbReference type="Pfam" id="PF07562">
    <property type="entry name" value="NCD3G"/>
    <property type="match status" value="1"/>
</dbReference>
<organism evidence="19 20">
    <name type="scientific">Gasterosteus aculeatus aculeatus</name>
    <name type="common">three-spined stickleback</name>
    <dbReference type="NCBI Taxonomy" id="481459"/>
    <lineage>
        <taxon>Eukaryota</taxon>
        <taxon>Metazoa</taxon>
        <taxon>Chordata</taxon>
        <taxon>Craniata</taxon>
        <taxon>Vertebrata</taxon>
        <taxon>Euteleostomi</taxon>
        <taxon>Actinopterygii</taxon>
        <taxon>Neopterygii</taxon>
        <taxon>Teleostei</taxon>
        <taxon>Neoteleostei</taxon>
        <taxon>Acanthomorphata</taxon>
        <taxon>Eupercaria</taxon>
        <taxon>Perciformes</taxon>
        <taxon>Cottioidei</taxon>
        <taxon>Gasterosteales</taxon>
        <taxon>Gasterosteidae</taxon>
        <taxon>Gasterosteus</taxon>
    </lineage>
</organism>
<dbReference type="PROSITE" id="PS00980">
    <property type="entry name" value="G_PROTEIN_RECEP_F3_2"/>
    <property type="match status" value="1"/>
</dbReference>
<dbReference type="FunCoup" id="G3PGV3">
    <property type="interactions" value="564"/>
</dbReference>
<keyword evidence="20" id="KW-1185">Reference proteome</keyword>
<keyword evidence="5" id="KW-1003">Cell membrane</keyword>
<keyword evidence="11" id="KW-1015">Disulfide bond</keyword>
<evidence type="ECO:0000256" key="7">
    <source>
        <dbReference type="ARBA" id="ARBA00022729"/>
    </source>
</evidence>
<evidence type="ECO:0000256" key="15">
    <source>
        <dbReference type="ARBA" id="ARBA00025645"/>
    </source>
</evidence>
<dbReference type="PROSITE" id="PS50259">
    <property type="entry name" value="G_PROTEIN_RECEP_F3_4"/>
    <property type="match status" value="1"/>
</dbReference>
<dbReference type="FunFam" id="2.10.50.30:FF:000001">
    <property type="entry name" value="metabotropic glutamate receptor 1"/>
    <property type="match status" value="1"/>
</dbReference>
<dbReference type="Proteomes" id="UP000007635">
    <property type="component" value="Chromosome XIX"/>
</dbReference>
<feature type="domain" description="G-protein coupled receptors family 3 profile" evidence="18">
    <location>
        <begin position="572"/>
        <end position="840"/>
    </location>
</feature>
<dbReference type="AlphaFoldDB" id="G3PGV3"/>
<dbReference type="PROSITE" id="PS00979">
    <property type="entry name" value="G_PROTEIN_RECEP_F3_1"/>
    <property type="match status" value="1"/>
</dbReference>
<dbReference type="InterPro" id="IPR000162">
    <property type="entry name" value="GPCR_3_mtglu_rcpt"/>
</dbReference>
<evidence type="ECO:0000256" key="3">
    <source>
        <dbReference type="ARBA" id="ARBA00011150"/>
    </source>
</evidence>
<evidence type="ECO:0000256" key="9">
    <source>
        <dbReference type="ARBA" id="ARBA00023040"/>
    </source>
</evidence>
<evidence type="ECO:0000256" key="5">
    <source>
        <dbReference type="ARBA" id="ARBA00022475"/>
    </source>
</evidence>
<dbReference type="GO" id="GO:0005886">
    <property type="term" value="C:plasma membrane"/>
    <property type="evidence" value="ECO:0007669"/>
    <property type="project" value="UniProtKB-SubCell"/>
</dbReference>
<feature type="transmembrane region" description="Helical" evidence="16">
    <location>
        <begin position="766"/>
        <end position="788"/>
    </location>
</feature>
<dbReference type="InterPro" id="IPR001234">
    <property type="entry name" value="GPCR_3_mGluR3"/>
</dbReference>
<reference evidence="19" key="3">
    <citation type="submission" date="2025-09" db="UniProtKB">
        <authorList>
            <consortium name="Ensembl"/>
        </authorList>
    </citation>
    <scope>IDENTIFICATION</scope>
</reference>
<dbReference type="CDD" id="cd15284">
    <property type="entry name" value="7tmC_mGluR_group2"/>
    <property type="match status" value="1"/>
</dbReference>
<dbReference type="InterPro" id="IPR017978">
    <property type="entry name" value="GPCR_3_C"/>
</dbReference>
<evidence type="ECO:0000256" key="10">
    <source>
        <dbReference type="ARBA" id="ARBA00023136"/>
    </source>
</evidence>
<evidence type="ECO:0000256" key="17">
    <source>
        <dbReference type="SAM" id="SignalP"/>
    </source>
</evidence>
<feature type="transmembrane region" description="Helical" evidence="16">
    <location>
        <begin position="735"/>
        <end position="754"/>
    </location>
</feature>
<keyword evidence="9" id="KW-0297">G-protein coupled receptor</keyword>
<keyword evidence="13" id="KW-0325">Glycoprotein</keyword>
<evidence type="ECO:0000256" key="13">
    <source>
        <dbReference type="ARBA" id="ARBA00023180"/>
    </source>
</evidence>
<keyword evidence="6 16" id="KW-0812">Transmembrane</keyword>
<accession>G3PGV3</accession>
<evidence type="ECO:0000256" key="16">
    <source>
        <dbReference type="SAM" id="Phobius"/>
    </source>
</evidence>
<keyword evidence="12" id="KW-0675">Receptor</keyword>
<dbReference type="InterPro" id="IPR011500">
    <property type="entry name" value="GPCR_3_9-Cys_dom"/>
</dbReference>
<dbReference type="InterPro" id="IPR017979">
    <property type="entry name" value="GPCR_3_CS"/>
</dbReference>
<dbReference type="Gene3D" id="3.40.50.2300">
    <property type="match status" value="2"/>
</dbReference>
<dbReference type="Pfam" id="PF00003">
    <property type="entry name" value="7tm_3"/>
    <property type="match status" value="1"/>
</dbReference>
<keyword evidence="7 17" id="KW-0732">Signal</keyword>
<evidence type="ECO:0000256" key="11">
    <source>
        <dbReference type="ARBA" id="ARBA00023157"/>
    </source>
</evidence>
<dbReference type="InterPro" id="IPR000337">
    <property type="entry name" value="GPCR_3"/>
</dbReference>
<dbReference type="OMA" id="CNIQDMS"/>
<dbReference type="Pfam" id="PF01094">
    <property type="entry name" value="ANF_receptor"/>
    <property type="match status" value="1"/>
</dbReference>
<dbReference type="eggNOG" id="KOG1056">
    <property type="taxonomic scope" value="Eukaryota"/>
</dbReference>
<dbReference type="GO" id="GO:0004930">
    <property type="term" value="F:G protein-coupled receptor activity"/>
    <property type="evidence" value="ECO:0007669"/>
    <property type="project" value="UniProtKB-KW"/>
</dbReference>
<sequence>MRARVPALILVMMFPGVLLSVGDPPPSRREIRIEGDLVLGGLFPVHEKGAGMEECGRVNEDRGIQRLEAMLFAIDRINEDSALLPGVSLGVHILDTCSRDTYALEQALEFVRASLTKVDDTEFICPDGSYALQDDSPLAIAGVIGGSFSSVSIQVANLLRLFQIPQISYASTSAKLSDKTRYDYFARTVPPDFYQAKAMAEILRFFNWTYVSTVASEGDYGETGIEAFEQEARMRNICIATSEKVGRSNAKKSYEAVIRQLLQKPNARVAVLFLRSDDARELLAAAARLNTSFIWVASDGWGAQESIVKGNEVTAEGAITLELAANPLPEFNRYFLSLNPVKNHRNPWYREFWEQRFQCSLGAGTSLPPCDVDLSLDKNNFEPESKIMFVVNAVYAMAHALHYMQRSLCFNTTKLCDSMKALDGRRLYRDYILNVSFTAPFSPPGSETVVKFDSQGDGVGRYNIFSYQRTADRYGYVPVGDWAESLTLSNDLIHWPRVAVPTSQCSDPCERNEMKKMQAGEYCCWICTACEPHEYLADEFTCSPCAPGQWPTEELTSCYDLPEDYIMWEDAWAIGPITIACLGFMCTGLVFWVFIRHNNTPLVKASGRELCYILLCGVFMSYALTFLFLAKPSPAICALRRLGLGTSFAVCYSALLTKTNRIARIFSGVKDGAGAVRPRFISPSSQVFICLSLISVQLVMVSVWLLLEVPGTRRFTLPERRQTVVLKCNVRDSSMLLSLVYDVLLVILCTVYAFKTRKCPENFNEAKFIGFTMYTTCIIWLAFLPIFYVTSSDYRVQTTTMCISVSLSGFVVLGCMFAPKVHIIMFQPQKNVTSHRLNLNRFSVSGAATTYASHGSAHQVPTVCNGREIVDSTTSSL</sequence>
<dbReference type="STRING" id="69293.ENSGACP00000016828"/>